<dbReference type="GeneID" id="96601928"/>
<reference evidence="1 2" key="1">
    <citation type="journal article" date="2014" name="PLoS ONE">
        <title>Genome Information of Methylobacterium oryzae, a Plant-Probiotic Methylotroph in the Phyllosphere.</title>
        <authorList>
            <person name="Kwak M.J."/>
            <person name="Jeong H."/>
            <person name="Madhaiyan M."/>
            <person name="Lee Y."/>
            <person name="Sa T.M."/>
            <person name="Oh T.K."/>
            <person name="Kim J.F."/>
        </authorList>
    </citation>
    <scope>NUCLEOTIDE SEQUENCE [LARGE SCALE GENOMIC DNA]</scope>
    <source>
        <strain evidence="1 2">CBMB20</strain>
    </source>
</reference>
<dbReference type="RefSeq" id="WP_043386991.1">
    <property type="nucleotide sequence ID" value="NZ_CP003811.1"/>
</dbReference>
<gene>
    <name evidence="1" type="ORF">MOC_6066</name>
</gene>
<dbReference type="KEGG" id="mor:MOC_6066"/>
<dbReference type="STRING" id="693986.MOC_6066"/>
<proteinExistence type="predicted"/>
<evidence type="ECO:0000313" key="1">
    <source>
        <dbReference type="EMBL" id="AIQ93821.1"/>
    </source>
</evidence>
<accession>A0A089P0Q4</accession>
<organism evidence="1 2">
    <name type="scientific">Methylobacterium oryzae CBMB20</name>
    <dbReference type="NCBI Taxonomy" id="693986"/>
    <lineage>
        <taxon>Bacteria</taxon>
        <taxon>Pseudomonadati</taxon>
        <taxon>Pseudomonadota</taxon>
        <taxon>Alphaproteobacteria</taxon>
        <taxon>Hyphomicrobiales</taxon>
        <taxon>Methylobacteriaceae</taxon>
        <taxon>Methylobacterium</taxon>
    </lineage>
</organism>
<dbReference type="Proteomes" id="UP000029492">
    <property type="component" value="Chromosome"/>
</dbReference>
<dbReference type="eggNOG" id="ENOG5032ZGW">
    <property type="taxonomic scope" value="Bacteria"/>
</dbReference>
<evidence type="ECO:0000313" key="2">
    <source>
        <dbReference type="Proteomes" id="UP000029492"/>
    </source>
</evidence>
<keyword evidence="2" id="KW-1185">Reference proteome</keyword>
<sequence length="69" mass="7342">MAGTANAACESCRFFDDHKLNGAQAKGDEGLCRFNPPVSQPAPESKGLWPVVASKDWCGHFTAEMSAAE</sequence>
<dbReference type="EMBL" id="CP003811">
    <property type="protein sequence ID" value="AIQ93821.1"/>
    <property type="molecule type" value="Genomic_DNA"/>
</dbReference>
<dbReference type="AlphaFoldDB" id="A0A089P0Q4"/>
<dbReference type="HOGENOM" id="CLU_2826152_0_0_5"/>
<name>A0A089P0Q4_9HYPH</name>
<protein>
    <submittedName>
        <fullName evidence="1">Protein of unassigned function</fullName>
    </submittedName>
</protein>